<dbReference type="SUPFAM" id="SSF49354">
    <property type="entry name" value="PapD-like"/>
    <property type="match status" value="1"/>
</dbReference>
<evidence type="ECO:0000256" key="5">
    <source>
        <dbReference type="ARBA" id="ARBA00022764"/>
    </source>
</evidence>
<evidence type="ECO:0000313" key="11">
    <source>
        <dbReference type="EMBL" id="TBM28790.1"/>
    </source>
</evidence>
<feature type="chain" id="PRO_5020456274" evidence="8">
    <location>
        <begin position="22"/>
        <end position="232"/>
    </location>
</feature>
<dbReference type="RefSeq" id="WP_130959312.1">
    <property type="nucleotide sequence ID" value="NZ_SITD01000044.1"/>
</dbReference>
<dbReference type="Pfam" id="PF00345">
    <property type="entry name" value="PapD_N"/>
    <property type="match status" value="1"/>
</dbReference>
<feature type="domain" description="Pili assembly chaperone C-terminal" evidence="10">
    <location>
        <begin position="167"/>
        <end position="224"/>
    </location>
</feature>
<evidence type="ECO:0000256" key="1">
    <source>
        <dbReference type="ARBA" id="ARBA00004418"/>
    </source>
</evidence>
<dbReference type="InterPro" id="IPR001829">
    <property type="entry name" value="Pili_assmbl_chaperone_bac"/>
</dbReference>
<evidence type="ECO:0000256" key="8">
    <source>
        <dbReference type="SAM" id="SignalP"/>
    </source>
</evidence>
<evidence type="ECO:0000256" key="4">
    <source>
        <dbReference type="ARBA" id="ARBA00022729"/>
    </source>
</evidence>
<feature type="domain" description="Pili assembly chaperone N-terminal" evidence="9">
    <location>
        <begin position="25"/>
        <end position="144"/>
    </location>
</feature>
<dbReference type="GO" id="GO:0071555">
    <property type="term" value="P:cell wall organization"/>
    <property type="evidence" value="ECO:0007669"/>
    <property type="project" value="InterPro"/>
</dbReference>
<name>A0A4Q9EPF6_9GAMM</name>
<dbReference type="InterPro" id="IPR036316">
    <property type="entry name" value="Pili_assmbl_chap_C_dom_sf"/>
</dbReference>
<feature type="signal peptide" evidence="8">
    <location>
        <begin position="1"/>
        <end position="21"/>
    </location>
</feature>
<keyword evidence="4 8" id="KW-0732">Signal</keyword>
<keyword evidence="3" id="KW-1029">Fimbrium biogenesis</keyword>
<dbReference type="FunFam" id="2.60.40.10:FF:000458">
    <property type="entry name" value="Molecular chaperone FimC"/>
    <property type="match status" value="1"/>
</dbReference>
<dbReference type="InterPro" id="IPR016147">
    <property type="entry name" value="Pili_assmbl_chaperone_N"/>
</dbReference>
<protein>
    <submittedName>
        <fullName evidence="11">Long polar fimbrial chaperone LpfB</fullName>
    </submittedName>
</protein>
<proteinExistence type="inferred from homology"/>
<dbReference type="InterPro" id="IPR050643">
    <property type="entry name" value="Periplasmic_pilus_chap"/>
</dbReference>
<evidence type="ECO:0000259" key="9">
    <source>
        <dbReference type="Pfam" id="PF00345"/>
    </source>
</evidence>
<dbReference type="PANTHER" id="PTHR30251:SF11">
    <property type="entry name" value="CHAPERONE PROTEIN FIMC-RELATED"/>
    <property type="match status" value="1"/>
</dbReference>
<evidence type="ECO:0000313" key="12">
    <source>
        <dbReference type="Proteomes" id="UP000293380"/>
    </source>
</evidence>
<gene>
    <name evidence="11" type="ORF">EYY89_07490</name>
</gene>
<dbReference type="PRINTS" id="PR00969">
    <property type="entry name" value="CHAPERONPILI"/>
</dbReference>
<dbReference type="Pfam" id="PF02753">
    <property type="entry name" value="PapD_C"/>
    <property type="match status" value="1"/>
</dbReference>
<dbReference type="Proteomes" id="UP000293380">
    <property type="component" value="Unassembled WGS sequence"/>
</dbReference>
<dbReference type="SUPFAM" id="SSF49584">
    <property type="entry name" value="Periplasmic chaperone C-domain"/>
    <property type="match status" value="1"/>
</dbReference>
<dbReference type="InterPro" id="IPR008962">
    <property type="entry name" value="PapD-like_sf"/>
</dbReference>
<dbReference type="InterPro" id="IPR016148">
    <property type="entry name" value="Pili_assmbl_chaperone_C"/>
</dbReference>
<keyword evidence="6 7" id="KW-0143">Chaperone</keyword>
<evidence type="ECO:0000259" key="10">
    <source>
        <dbReference type="Pfam" id="PF02753"/>
    </source>
</evidence>
<reference evidence="11 12" key="1">
    <citation type="submission" date="2019-02" db="EMBL/GenBank/DDBJ databases">
        <title>Comparative genomic analysis of the Hafnia genus genomes.</title>
        <authorList>
            <person name="Zhiqiu Y."/>
            <person name="Chao Y."/>
            <person name="Yuhui D."/>
            <person name="Di H."/>
            <person name="Bin L."/>
        </authorList>
    </citation>
    <scope>NUCLEOTIDE SEQUENCE [LARGE SCALE GENOMIC DNA]</scope>
    <source>
        <strain evidence="11 12">PCM_1194</strain>
    </source>
</reference>
<dbReference type="InterPro" id="IPR013783">
    <property type="entry name" value="Ig-like_fold"/>
</dbReference>
<sequence>MKTVGVISSLAILVLSHSAFASVGGVAVGATRVVYKENMKETSLTVSNKNQSQYFLVQSWVDDKNGNKKVPFVITPPLFRLNANKENMLRIIKTSNDGIPADRESVYWLNIKSIPPAPENAENQNILQLAIKTRIKLFYRPNGLPGSAETAPESLTWSQQGNDLVATNPSAYAVTLNTLKVDGKTVSCSDMALPKSATHYPLPAGTGHVNHITFTTINDFGGVTAEINSSAR</sequence>
<evidence type="ECO:0000256" key="2">
    <source>
        <dbReference type="ARBA" id="ARBA00007399"/>
    </source>
</evidence>
<dbReference type="EMBL" id="SITD01000044">
    <property type="protein sequence ID" value="TBM28790.1"/>
    <property type="molecule type" value="Genomic_DNA"/>
</dbReference>
<keyword evidence="5" id="KW-0574">Periplasm</keyword>
<accession>A0A4Q9EPF6</accession>
<comment type="similarity">
    <text evidence="2 7">Belongs to the periplasmic pilus chaperone family.</text>
</comment>
<dbReference type="AlphaFoldDB" id="A0A4Q9EPF6"/>
<dbReference type="PANTHER" id="PTHR30251">
    <property type="entry name" value="PILUS ASSEMBLY CHAPERONE"/>
    <property type="match status" value="1"/>
</dbReference>
<dbReference type="PROSITE" id="PS00635">
    <property type="entry name" value="PILI_CHAPERONE"/>
    <property type="match status" value="1"/>
</dbReference>
<evidence type="ECO:0000256" key="6">
    <source>
        <dbReference type="ARBA" id="ARBA00023186"/>
    </source>
</evidence>
<evidence type="ECO:0000256" key="7">
    <source>
        <dbReference type="RuleBase" id="RU003918"/>
    </source>
</evidence>
<comment type="subcellular location">
    <subcellularLocation>
        <location evidence="1 7">Periplasm</location>
    </subcellularLocation>
</comment>
<organism evidence="11 12">
    <name type="scientific">Hafnia paralvei</name>
    <dbReference type="NCBI Taxonomy" id="546367"/>
    <lineage>
        <taxon>Bacteria</taxon>
        <taxon>Pseudomonadati</taxon>
        <taxon>Pseudomonadota</taxon>
        <taxon>Gammaproteobacteria</taxon>
        <taxon>Enterobacterales</taxon>
        <taxon>Hafniaceae</taxon>
        <taxon>Hafnia</taxon>
    </lineage>
</organism>
<comment type="caution">
    <text evidence="11">The sequence shown here is derived from an EMBL/GenBank/DDBJ whole genome shotgun (WGS) entry which is preliminary data.</text>
</comment>
<dbReference type="GO" id="GO:0030288">
    <property type="term" value="C:outer membrane-bounded periplasmic space"/>
    <property type="evidence" value="ECO:0007669"/>
    <property type="project" value="InterPro"/>
</dbReference>
<dbReference type="InterPro" id="IPR018046">
    <property type="entry name" value="Pili_assmbl_chaperone_CS"/>
</dbReference>
<evidence type="ECO:0000256" key="3">
    <source>
        <dbReference type="ARBA" id="ARBA00022558"/>
    </source>
</evidence>
<dbReference type="Gene3D" id="2.60.40.10">
    <property type="entry name" value="Immunoglobulins"/>
    <property type="match status" value="2"/>
</dbReference>